<proteinExistence type="predicted"/>
<evidence type="ECO:0000313" key="2">
    <source>
        <dbReference type="EMBL" id="CAD79091.1"/>
    </source>
</evidence>
<name>Q7UEE5_RHOBA</name>
<reference evidence="2 3" key="1">
    <citation type="journal article" date="2003" name="Proc. Natl. Acad. Sci. U.S.A.">
        <title>Complete genome sequence of the marine planctomycete Pirellula sp. strain 1.</title>
        <authorList>
            <person name="Gloeckner F.O."/>
            <person name="Kube M."/>
            <person name="Bauer M."/>
            <person name="Teeling H."/>
            <person name="Lombardot T."/>
            <person name="Ludwig W."/>
            <person name="Gade D."/>
            <person name="Beck A."/>
            <person name="Borzym K."/>
            <person name="Heitmann K."/>
            <person name="Rabus R."/>
            <person name="Schlesner H."/>
            <person name="Amann R."/>
            <person name="Reinhardt R."/>
        </authorList>
    </citation>
    <scope>NUCLEOTIDE SEQUENCE [LARGE SCALE GENOMIC DNA]</scope>
    <source>
        <strain evidence="3">DSM 10527 / NCIMB 13988 / SH1</strain>
    </source>
</reference>
<dbReference type="KEGG" id="rba:RB11388"/>
<accession>Q7UEE5</accession>
<keyword evidence="3" id="KW-1185">Reference proteome</keyword>
<gene>
    <name evidence="2" type="ordered locus">RB11388</name>
</gene>
<dbReference type="EnsemblBacteria" id="CAD79091">
    <property type="protein sequence ID" value="CAD79091"/>
    <property type="gene ID" value="RB11388"/>
</dbReference>
<dbReference type="Proteomes" id="UP000001025">
    <property type="component" value="Chromosome"/>
</dbReference>
<feature type="region of interest" description="Disordered" evidence="1">
    <location>
        <begin position="1"/>
        <end position="41"/>
    </location>
</feature>
<dbReference type="AlphaFoldDB" id="Q7UEE5"/>
<protein>
    <submittedName>
        <fullName evidence="2">Uncharacterized protein</fullName>
    </submittedName>
</protein>
<evidence type="ECO:0000313" key="3">
    <source>
        <dbReference type="Proteomes" id="UP000001025"/>
    </source>
</evidence>
<dbReference type="HOGENOM" id="CLU_3275774_0_0_0"/>
<sequence length="41" mass="4336">MGSVSVGRYEVGDGEHRDLQGQTGFSTGPKGRSLRLLTQTG</sequence>
<organism evidence="2 3">
    <name type="scientific">Rhodopirellula baltica (strain DSM 10527 / NCIMB 13988 / SH1)</name>
    <dbReference type="NCBI Taxonomy" id="243090"/>
    <lineage>
        <taxon>Bacteria</taxon>
        <taxon>Pseudomonadati</taxon>
        <taxon>Planctomycetota</taxon>
        <taxon>Planctomycetia</taxon>
        <taxon>Pirellulales</taxon>
        <taxon>Pirellulaceae</taxon>
        <taxon>Rhodopirellula</taxon>
    </lineage>
</organism>
<evidence type="ECO:0000256" key="1">
    <source>
        <dbReference type="SAM" id="MobiDB-lite"/>
    </source>
</evidence>
<dbReference type="InParanoid" id="Q7UEE5"/>
<feature type="compositionally biased region" description="Basic and acidic residues" evidence="1">
    <location>
        <begin position="10"/>
        <end position="19"/>
    </location>
</feature>
<dbReference type="EMBL" id="BX294153">
    <property type="protein sequence ID" value="CAD79091.1"/>
    <property type="molecule type" value="Genomic_DNA"/>
</dbReference>